<evidence type="ECO:0000256" key="5">
    <source>
        <dbReference type="ARBA" id="ARBA00022729"/>
    </source>
</evidence>
<reference evidence="12 13" key="1">
    <citation type="submission" date="2018-12" db="EMBL/GenBank/DDBJ databases">
        <title>Genome Sequence of Candidatus Viridilinea halotolerans isolated from saline sulfide-rich spring.</title>
        <authorList>
            <person name="Grouzdev D.S."/>
            <person name="Burganskaya E.I."/>
            <person name="Krutkina M.S."/>
            <person name="Sukhacheva M.V."/>
            <person name="Gorlenko V.M."/>
        </authorList>
    </citation>
    <scope>NUCLEOTIDE SEQUENCE [LARGE SCALE GENOMIC DNA]</scope>
    <source>
        <strain evidence="12">Chok-6</strain>
    </source>
</reference>
<dbReference type="InterPro" id="IPR050131">
    <property type="entry name" value="Peptidase_S8_subtilisin-like"/>
</dbReference>
<dbReference type="Pfam" id="PF00082">
    <property type="entry name" value="Peptidase_S8"/>
    <property type="match status" value="1"/>
</dbReference>
<keyword evidence="3" id="KW-0964">Secreted</keyword>
<evidence type="ECO:0000256" key="3">
    <source>
        <dbReference type="ARBA" id="ARBA00022525"/>
    </source>
</evidence>
<evidence type="ECO:0000256" key="7">
    <source>
        <dbReference type="ARBA" id="ARBA00022825"/>
    </source>
</evidence>
<evidence type="ECO:0000256" key="4">
    <source>
        <dbReference type="ARBA" id="ARBA00022670"/>
    </source>
</evidence>
<feature type="active site" description="Charge relay system" evidence="9">
    <location>
        <position position="230"/>
    </location>
</feature>
<dbReference type="NCBIfam" id="NF012200">
    <property type="entry name" value="choice_anch_D"/>
    <property type="match status" value="4"/>
</dbReference>
<evidence type="ECO:0000313" key="13">
    <source>
        <dbReference type="Proteomes" id="UP000280307"/>
    </source>
</evidence>
<dbReference type="InterPro" id="IPR034176">
    <property type="entry name" value="Peptidases_S8_13"/>
</dbReference>
<feature type="non-terminal residue" evidence="12">
    <location>
        <position position="845"/>
    </location>
</feature>
<gene>
    <name evidence="12" type="ORF">EI684_13670</name>
</gene>
<name>A0A426TX70_9CHLR</name>
<proteinExistence type="inferred from homology"/>
<dbReference type="InterPro" id="IPR000209">
    <property type="entry name" value="Peptidase_S8/S53_dom"/>
</dbReference>
<feature type="active site" description="Charge relay system" evidence="9">
    <location>
        <position position="161"/>
    </location>
</feature>
<dbReference type="PROSITE" id="PS00138">
    <property type="entry name" value="SUBTILASE_SER"/>
    <property type="match status" value="1"/>
</dbReference>
<dbReference type="PANTHER" id="PTHR43806">
    <property type="entry name" value="PEPTIDASE S8"/>
    <property type="match status" value="1"/>
</dbReference>
<dbReference type="PANTHER" id="PTHR43806:SF11">
    <property type="entry name" value="CEREVISIN-RELATED"/>
    <property type="match status" value="1"/>
</dbReference>
<dbReference type="Proteomes" id="UP000280307">
    <property type="component" value="Unassembled WGS sequence"/>
</dbReference>
<dbReference type="GO" id="GO:0004252">
    <property type="term" value="F:serine-type endopeptidase activity"/>
    <property type="evidence" value="ECO:0007669"/>
    <property type="project" value="UniProtKB-UniRule"/>
</dbReference>
<dbReference type="SUPFAM" id="SSF52743">
    <property type="entry name" value="Subtilisin-like"/>
    <property type="match status" value="1"/>
</dbReference>
<feature type="domain" description="Peptidase S8/S53" evidence="11">
    <location>
        <begin position="154"/>
        <end position="443"/>
    </location>
</feature>
<organism evidence="12 13">
    <name type="scientific">Candidatus Viridilinea halotolerans</name>
    <dbReference type="NCBI Taxonomy" id="2491704"/>
    <lineage>
        <taxon>Bacteria</taxon>
        <taxon>Bacillati</taxon>
        <taxon>Chloroflexota</taxon>
        <taxon>Chloroflexia</taxon>
        <taxon>Chloroflexales</taxon>
        <taxon>Chloroflexineae</taxon>
        <taxon>Oscillochloridaceae</taxon>
        <taxon>Candidatus Viridilinea</taxon>
    </lineage>
</organism>
<keyword evidence="4 9" id="KW-0645">Protease</keyword>
<dbReference type="GO" id="GO:0005576">
    <property type="term" value="C:extracellular region"/>
    <property type="evidence" value="ECO:0007669"/>
    <property type="project" value="UniProtKB-SubCell"/>
</dbReference>
<dbReference type="CDD" id="cd07496">
    <property type="entry name" value="Peptidases_S8_13"/>
    <property type="match status" value="1"/>
</dbReference>
<dbReference type="GO" id="GO:0006508">
    <property type="term" value="P:proteolysis"/>
    <property type="evidence" value="ECO:0007669"/>
    <property type="project" value="UniProtKB-KW"/>
</dbReference>
<dbReference type="Gene3D" id="2.60.40.10">
    <property type="entry name" value="Immunoglobulins"/>
    <property type="match status" value="3"/>
</dbReference>
<keyword evidence="8" id="KW-0865">Zymogen</keyword>
<sequence>MNSSIPLRAMAALFFFTLMLLQVPAVRSADSATMPAPTDRLIVQMREPGAGAQLASTLAAVAGVELSYIRAFDEDTHIFGLAQALPHAEVEALAERLRDDPEVLLATPDTLLFPAFEASDPLYQEYGWPLWAPALGSYGIDLSRAWDLTQGDPNLVIAILDTGALLNHEDLIGRHLATNPGYDMLSDLARAGDGNGRDPDPSDPGDFVTSNEAASGQPLAGCTVSDSSWHGAHVAGIIGATANNARGIAGVNQSSPLLYLRVLGKCGGYISDIADGVRWAVGLNVSGLPRNPNPARVINMSLGGSGTCNSFLQQAINDANNQGAVVIAAAGNSNQAADTYQPANCGGTITVAAVGRTGWRARYSNYGPLVDLAAPGGDRSVDTQIFSTVNSGRTVPVNDSYSAYQGTSMATPHVAGVVSLMLAVNPALTAAEVLSILQATATPFPAESSCIGLCGAGILNGGAAVDAATRRAYSSIALAQLHPLSLHFGGQLLGTASATQLLTLSNRGGQPLTASALQFSGAFRRQGGTCPNQFPFTLASEMSCTFGVIFNPDTIGQQVGQVLLTSNSVASPHSVPLSGEGLVAAATFSPAALSFAQQQVGTQSASQRITLASTGSAPLTIQGITISGDFVRSGGNCPTTFPAALAAGQSCTLDVRFVPTTATRTRGLVSLSSNALAAAAPVGLFGTGSAPALGFNPLALTFAPQIVGTTSPTQSITLSNPGSAPLSLEALSLTGDYERVGGSCATSFPATLAALASCSVEVRFVPTRRGTQEGQLSLFSNVPGGPYGVALHGNGLAPALSLTPQQIHFGGQTVGSPSLTQTLILSSTGDVPLQIAALTLDNEAF</sequence>
<dbReference type="FunFam" id="3.40.50.200:FF:000022">
    <property type="entry name" value="Extracellular protease"/>
    <property type="match status" value="1"/>
</dbReference>
<evidence type="ECO:0000256" key="2">
    <source>
        <dbReference type="ARBA" id="ARBA00011073"/>
    </source>
</evidence>
<dbReference type="PRINTS" id="PR00723">
    <property type="entry name" value="SUBTILISIN"/>
</dbReference>
<evidence type="ECO:0000313" key="12">
    <source>
        <dbReference type="EMBL" id="RRR70229.1"/>
    </source>
</evidence>
<evidence type="ECO:0000256" key="6">
    <source>
        <dbReference type="ARBA" id="ARBA00022801"/>
    </source>
</evidence>
<dbReference type="InterPro" id="IPR013783">
    <property type="entry name" value="Ig-like_fold"/>
</dbReference>
<keyword evidence="5" id="KW-0732">Signal</keyword>
<dbReference type="InterPro" id="IPR023828">
    <property type="entry name" value="Peptidase_S8_Ser-AS"/>
</dbReference>
<keyword evidence="6 9" id="KW-0378">Hydrolase</keyword>
<evidence type="ECO:0000259" key="11">
    <source>
        <dbReference type="Pfam" id="PF00082"/>
    </source>
</evidence>
<evidence type="ECO:0000256" key="10">
    <source>
        <dbReference type="SAM" id="MobiDB-lite"/>
    </source>
</evidence>
<evidence type="ECO:0000256" key="8">
    <source>
        <dbReference type="ARBA" id="ARBA00023145"/>
    </source>
</evidence>
<feature type="active site" description="Charge relay system" evidence="9">
    <location>
        <position position="408"/>
    </location>
</feature>
<evidence type="ECO:0000256" key="9">
    <source>
        <dbReference type="PROSITE-ProRule" id="PRU01240"/>
    </source>
</evidence>
<protein>
    <submittedName>
        <fullName evidence="12">Choice-of-anchor D domain-containing protein</fullName>
    </submittedName>
</protein>
<comment type="similarity">
    <text evidence="2 9">Belongs to the peptidase S8 family.</text>
</comment>
<dbReference type="Gene3D" id="3.40.50.200">
    <property type="entry name" value="Peptidase S8/S53 domain"/>
    <property type="match status" value="1"/>
</dbReference>
<accession>A0A426TX70</accession>
<keyword evidence="7 9" id="KW-0720">Serine protease</keyword>
<dbReference type="EMBL" id="RSAS01000543">
    <property type="protein sequence ID" value="RRR70229.1"/>
    <property type="molecule type" value="Genomic_DNA"/>
</dbReference>
<dbReference type="InterPro" id="IPR015500">
    <property type="entry name" value="Peptidase_S8_subtilisin-rel"/>
</dbReference>
<comment type="subcellular location">
    <subcellularLocation>
        <location evidence="1">Secreted</location>
    </subcellularLocation>
</comment>
<evidence type="ECO:0000256" key="1">
    <source>
        <dbReference type="ARBA" id="ARBA00004613"/>
    </source>
</evidence>
<dbReference type="InterPro" id="IPR036852">
    <property type="entry name" value="Peptidase_S8/S53_dom_sf"/>
</dbReference>
<feature type="region of interest" description="Disordered" evidence="10">
    <location>
        <begin position="187"/>
        <end position="214"/>
    </location>
</feature>
<dbReference type="PROSITE" id="PS51892">
    <property type="entry name" value="SUBTILASE"/>
    <property type="match status" value="1"/>
</dbReference>
<comment type="caution">
    <text evidence="12">The sequence shown here is derived from an EMBL/GenBank/DDBJ whole genome shotgun (WGS) entry which is preliminary data.</text>
</comment>
<dbReference type="AlphaFoldDB" id="A0A426TX70"/>